<name>A0A2P2D4K0_9LEPT</name>
<dbReference type="AlphaFoldDB" id="A0A2P2D4K0"/>
<sequence length="556" mass="63040">MRLIMKNYKTLMYSSFFRFTFMFVLISFPIFGKEFSLPIKEVTVHQGTAQILRSGRVQLEPGANKIEISYLPVSLLEETLTAAVTSSQVEVTGSRTWKEEGTAASNPEVAQLQKKVQQLEKELESILAKENDLKAEKDLLSEMRKKVSDVVGRNLLYGRVEGDGKNWGTYLKKTRDEAVSIFASWEKLEKSKRKVQTELEEARAQLSLLLSQAEKSTRTTWVQIVNTSSEAKSVELRLSYLVSNADWRPTYILTADDSLSKAKLEYIVEIRQETGEDWRGVQLLLSTTRPDLSLRRDRLRPLRLFDVEVDSKQEILTNQTQAVGAAQMPNEESNIPATEEPSPSSERGSGFLFRLPKTITLASQKESRKFEMLSFSSPIQVKTVASPRYKPFPLLEAEFQNMGEFPILPGEVSLFRSSGLVGRTKVPYVSPKENLSVSLGTEGSLRLSYRKDWNQTKEGLISTQKVMEKKVYLSLENFGKESKTVIVREQIPISESASVKVEVNQETSTPGSKEYRANSGIIEWSLEIPPSGKKEIKLEYRVTYPNHQNLDFLRSF</sequence>
<evidence type="ECO:0000256" key="2">
    <source>
        <dbReference type="SAM" id="MobiDB-lite"/>
    </source>
</evidence>
<feature type="domain" description="DUF4139" evidence="3">
    <location>
        <begin position="236"/>
        <end position="546"/>
    </location>
</feature>
<dbReference type="Proteomes" id="UP000245076">
    <property type="component" value="Unassembled WGS sequence"/>
</dbReference>
<evidence type="ECO:0000256" key="1">
    <source>
        <dbReference type="SAM" id="Coils"/>
    </source>
</evidence>
<feature type="coiled-coil region" evidence="1">
    <location>
        <begin position="109"/>
        <end position="146"/>
    </location>
</feature>
<evidence type="ECO:0000313" key="5">
    <source>
        <dbReference type="EMBL" id="GBF39580.1"/>
    </source>
</evidence>
<dbReference type="InterPro" id="IPR037291">
    <property type="entry name" value="DUF4139"/>
</dbReference>
<dbReference type="Pfam" id="PF13600">
    <property type="entry name" value="DUF4140"/>
    <property type="match status" value="1"/>
</dbReference>
<evidence type="ECO:0008006" key="7">
    <source>
        <dbReference type="Google" id="ProtNLM"/>
    </source>
</evidence>
<evidence type="ECO:0000259" key="3">
    <source>
        <dbReference type="Pfam" id="PF13598"/>
    </source>
</evidence>
<evidence type="ECO:0000259" key="4">
    <source>
        <dbReference type="Pfam" id="PF13600"/>
    </source>
</evidence>
<keyword evidence="6" id="KW-1185">Reference proteome</keyword>
<dbReference type="PANTHER" id="PTHR31005:SF8">
    <property type="entry name" value="DUF4139 DOMAIN-CONTAINING PROTEIN"/>
    <property type="match status" value="1"/>
</dbReference>
<feature type="region of interest" description="Disordered" evidence="2">
    <location>
        <begin position="319"/>
        <end position="350"/>
    </location>
</feature>
<reference evidence="5 6" key="1">
    <citation type="submission" date="2018-02" db="EMBL/GenBank/DDBJ databases">
        <title>Novel Leptospira species isolated from soil and water in Japan.</title>
        <authorList>
            <person name="Nakao R."/>
            <person name="Masuzawa T."/>
        </authorList>
    </citation>
    <scope>NUCLEOTIDE SEQUENCE [LARGE SCALE GENOMIC DNA]</scope>
    <source>
        <strain evidence="5 6">E8</strain>
    </source>
</reference>
<evidence type="ECO:0000313" key="6">
    <source>
        <dbReference type="Proteomes" id="UP000245076"/>
    </source>
</evidence>
<proteinExistence type="predicted"/>
<organism evidence="5 6">
    <name type="scientific">Leptospira johnsonii</name>
    <dbReference type="NCBI Taxonomy" id="1917820"/>
    <lineage>
        <taxon>Bacteria</taxon>
        <taxon>Pseudomonadati</taxon>
        <taxon>Spirochaetota</taxon>
        <taxon>Spirochaetia</taxon>
        <taxon>Leptospirales</taxon>
        <taxon>Leptospiraceae</taxon>
        <taxon>Leptospira</taxon>
    </lineage>
</organism>
<dbReference type="NCBIfam" id="TIGR02231">
    <property type="entry name" value="mucoidy inhibitor MuiA family protein"/>
    <property type="match status" value="1"/>
</dbReference>
<keyword evidence="1" id="KW-0175">Coiled coil</keyword>
<dbReference type="PANTHER" id="PTHR31005">
    <property type="entry name" value="DUF4139 DOMAIN-CONTAINING PROTEIN"/>
    <property type="match status" value="1"/>
</dbReference>
<protein>
    <recommendedName>
        <fullName evidence="7">Mucoidy inhibitor MuiA family protein</fullName>
    </recommendedName>
</protein>
<dbReference type="InterPro" id="IPR011935">
    <property type="entry name" value="CHP02231"/>
</dbReference>
<dbReference type="InterPro" id="IPR025554">
    <property type="entry name" value="DUF4140"/>
</dbReference>
<feature type="domain" description="DUF4140" evidence="4">
    <location>
        <begin position="42"/>
        <end position="140"/>
    </location>
</feature>
<dbReference type="EMBL" id="BFAY01000011">
    <property type="protein sequence ID" value="GBF39580.1"/>
    <property type="molecule type" value="Genomic_DNA"/>
</dbReference>
<accession>A0A2P2D4K0</accession>
<gene>
    <name evidence="5" type="ORF">LPTSP1_25830</name>
</gene>
<dbReference type="Pfam" id="PF13598">
    <property type="entry name" value="DUF4139"/>
    <property type="match status" value="1"/>
</dbReference>
<feature type="coiled-coil region" evidence="1">
    <location>
        <begin position="185"/>
        <end position="219"/>
    </location>
</feature>
<comment type="caution">
    <text evidence="5">The sequence shown here is derived from an EMBL/GenBank/DDBJ whole genome shotgun (WGS) entry which is preliminary data.</text>
</comment>
<dbReference type="SUPFAM" id="SSF46579">
    <property type="entry name" value="Prefoldin"/>
    <property type="match status" value="1"/>
</dbReference>